<evidence type="ECO:0000313" key="2">
    <source>
        <dbReference type="EMBL" id="CEA05679.1"/>
    </source>
</evidence>
<feature type="transmembrane region" description="Helical" evidence="1">
    <location>
        <begin position="6"/>
        <end position="22"/>
    </location>
</feature>
<dbReference type="Pfam" id="PF14007">
    <property type="entry name" value="YtpI"/>
    <property type="match status" value="1"/>
</dbReference>
<feature type="transmembrane region" description="Helical" evidence="1">
    <location>
        <begin position="67"/>
        <end position="85"/>
    </location>
</feature>
<dbReference type="HOGENOM" id="CLU_154562_2_1_9"/>
<dbReference type="EMBL" id="LN483078">
    <property type="protein sequence ID" value="CEA05679.1"/>
    <property type="molecule type" value="Genomic_DNA"/>
</dbReference>
<feature type="transmembrane region" description="Helical" evidence="1">
    <location>
        <begin position="42"/>
        <end position="61"/>
    </location>
</feature>
<keyword evidence="1" id="KW-0812">Transmembrane</keyword>
<dbReference type="InterPro" id="IPR025618">
    <property type="entry name" value="YtpI"/>
</dbReference>
<dbReference type="AlphaFoldDB" id="A0A078MHD2"/>
<evidence type="ECO:0008006" key="3">
    <source>
        <dbReference type="Google" id="ProtNLM"/>
    </source>
</evidence>
<name>A0A078MHD2_9BACL</name>
<keyword evidence="1" id="KW-1133">Transmembrane helix</keyword>
<protein>
    <recommendedName>
        <fullName evidence="3">YtpI-like protein</fullName>
    </recommendedName>
</protein>
<dbReference type="PATRIC" id="fig|1461583.4.peg.2497"/>
<sequence>MNALNIIFVVLIVLAFVAYFYFKTKQFRSSLPIAKKWYKSKAGVALAAFIVLFGLNSALLFPDTLTFVVVAVFLLVGIGTGFENYKRAKHYGQFVEEEYALNKK</sequence>
<keyword evidence="1" id="KW-0472">Membrane</keyword>
<organism evidence="2">
    <name type="scientific">Metalysinibacillus saudimassiliensis</name>
    <dbReference type="NCBI Taxonomy" id="1461583"/>
    <lineage>
        <taxon>Bacteria</taxon>
        <taxon>Bacillati</taxon>
        <taxon>Bacillota</taxon>
        <taxon>Bacilli</taxon>
        <taxon>Bacillales</taxon>
        <taxon>Caryophanaceae</taxon>
        <taxon>Metalysinibacillus</taxon>
    </lineage>
</organism>
<proteinExistence type="predicted"/>
<accession>A0A078MHD2</accession>
<gene>
    <name evidence="2" type="ORF">BN1050_02604</name>
</gene>
<reference evidence="2" key="1">
    <citation type="submission" date="2014-07" db="EMBL/GenBank/DDBJ databases">
        <authorList>
            <person name="Urmite Genomes Urmite Genomes"/>
        </authorList>
    </citation>
    <scope>NUCLEOTIDE SEQUENCE</scope>
    <source>
        <strain evidence="2">13S34_air</strain>
    </source>
</reference>
<evidence type="ECO:0000256" key="1">
    <source>
        <dbReference type="SAM" id="Phobius"/>
    </source>
</evidence>